<dbReference type="SUPFAM" id="SSF53098">
    <property type="entry name" value="Ribonuclease H-like"/>
    <property type="match status" value="1"/>
</dbReference>
<evidence type="ECO:0000313" key="2">
    <source>
        <dbReference type="EMBL" id="CAI9764750.1"/>
    </source>
</evidence>
<feature type="domain" description="Integrase catalytic" evidence="1">
    <location>
        <begin position="1"/>
        <end position="128"/>
    </location>
</feature>
<dbReference type="InterPro" id="IPR001584">
    <property type="entry name" value="Integrase_cat-core"/>
</dbReference>
<dbReference type="AlphaFoldDB" id="A0AAD1Z8D7"/>
<dbReference type="PANTHER" id="PTHR48475:SF1">
    <property type="entry name" value="RNASE H TYPE-1 DOMAIN-CONTAINING PROTEIN"/>
    <property type="match status" value="1"/>
</dbReference>
<dbReference type="GO" id="GO:0003676">
    <property type="term" value="F:nucleic acid binding"/>
    <property type="evidence" value="ECO:0007669"/>
    <property type="project" value="InterPro"/>
</dbReference>
<dbReference type="EMBL" id="OU503042">
    <property type="protein sequence ID" value="CAI9764750.1"/>
    <property type="molecule type" value="Genomic_DNA"/>
</dbReference>
<evidence type="ECO:0000313" key="3">
    <source>
        <dbReference type="Proteomes" id="UP000834106"/>
    </source>
</evidence>
<dbReference type="PANTHER" id="PTHR48475">
    <property type="entry name" value="RIBONUCLEASE H"/>
    <property type="match status" value="1"/>
</dbReference>
<protein>
    <recommendedName>
        <fullName evidence="1">Integrase catalytic domain-containing protein</fullName>
    </recommendedName>
</protein>
<gene>
    <name evidence="2" type="ORF">FPE_LOCUS12180</name>
</gene>
<name>A0AAD1Z8D7_9LAMI</name>
<dbReference type="GO" id="GO:0015074">
    <property type="term" value="P:DNA integration"/>
    <property type="evidence" value="ECO:0007669"/>
    <property type="project" value="InterPro"/>
</dbReference>
<dbReference type="Proteomes" id="UP000834106">
    <property type="component" value="Chromosome 7"/>
</dbReference>
<dbReference type="Gene3D" id="3.30.420.10">
    <property type="entry name" value="Ribonuclease H-like superfamily/Ribonuclease H"/>
    <property type="match status" value="1"/>
</dbReference>
<evidence type="ECO:0000259" key="1">
    <source>
        <dbReference type="PROSITE" id="PS50994"/>
    </source>
</evidence>
<keyword evidence="3" id="KW-1185">Reference proteome</keyword>
<proteinExistence type="predicted"/>
<dbReference type="InterPro" id="IPR036397">
    <property type="entry name" value="RNaseH_sf"/>
</dbReference>
<accession>A0AAD1Z8D7</accession>
<sequence>MDEANYIIKDQTLPSKKEEAQKLRRRAAQFAFQDDILYKHNGQQFDNKKVGNLCEELDIKKHFSSPHHPQENGQVDVVNKTIKYTLKRKLDASKEDWINELPQVLWAIRTTSRTATGEIPFSMAYGAEAMSPVKVSLPSTRRIHFNGLSNDELRRCELDLLEEMRDASQAKLTIYQWKMTRYSNAKVKKKSFHLNELELQIGVFVLQRA</sequence>
<organism evidence="2 3">
    <name type="scientific">Fraxinus pennsylvanica</name>
    <dbReference type="NCBI Taxonomy" id="56036"/>
    <lineage>
        <taxon>Eukaryota</taxon>
        <taxon>Viridiplantae</taxon>
        <taxon>Streptophyta</taxon>
        <taxon>Embryophyta</taxon>
        <taxon>Tracheophyta</taxon>
        <taxon>Spermatophyta</taxon>
        <taxon>Magnoliopsida</taxon>
        <taxon>eudicotyledons</taxon>
        <taxon>Gunneridae</taxon>
        <taxon>Pentapetalae</taxon>
        <taxon>asterids</taxon>
        <taxon>lamiids</taxon>
        <taxon>Lamiales</taxon>
        <taxon>Oleaceae</taxon>
        <taxon>Oleeae</taxon>
        <taxon>Fraxinus</taxon>
    </lineage>
</organism>
<reference evidence="2" key="1">
    <citation type="submission" date="2023-05" db="EMBL/GenBank/DDBJ databases">
        <authorList>
            <person name="Huff M."/>
        </authorList>
    </citation>
    <scope>NUCLEOTIDE SEQUENCE</scope>
</reference>
<dbReference type="InterPro" id="IPR012337">
    <property type="entry name" value="RNaseH-like_sf"/>
</dbReference>
<dbReference type="PROSITE" id="PS50994">
    <property type="entry name" value="INTEGRASE"/>
    <property type="match status" value="1"/>
</dbReference>